<feature type="binding site" evidence="11">
    <location>
        <position position="109"/>
    </location>
    <ligand>
        <name>Zn(2+)</name>
        <dbReference type="ChEBI" id="CHEBI:29105"/>
    </ligand>
</feature>
<sequence length="484" mass="55819">MSNIRVRYAPSPTGHLHIGNARTALFNYLFARSQGGKIIIRIEDTDKKRNIEGGEQSQLHYLKWLGIDWDESIDVGGEYEPYRQSERNHIYEEYNQEILEKGYAYKCYCTEEELEAEREEQLARNETPKYSGRCRHLSEEDRKRFEQEGRQPSLRFKVQEGLVLEFDDMVKGQVSFESEGFGDFVIVKKDGTPTYNYAVVLDDHLMEISHVLRGDDHISNTPKQLLIYDAFGWDRPVFGHMTLIVNENRKKLSKRDESIIQFIEQYEELGYLPEALFNFIGLLGWSPAGEEEIFSKEEFIEIFDSARLSKSPALFDRQKLEWMNNQYMKKADLDRVAELAIPHLLKAGKIAENRTEEEDRWVRSLISLFHEKMSFGAEIVKLSDIFFTDEVDYEGDAKDVLSGEQVPEVLKAFLAEIEELPEFTADKIKAAVKAVQKGTGHKGQKLFMPIRAAVTGQTHGPDLMLAIELLGREKVKQRVTNLLG</sequence>
<evidence type="ECO:0000256" key="7">
    <source>
        <dbReference type="ARBA" id="ARBA00022840"/>
    </source>
</evidence>
<evidence type="ECO:0000256" key="3">
    <source>
        <dbReference type="ARBA" id="ARBA00011245"/>
    </source>
</evidence>
<feature type="short sequence motif" description="'KMSKS' region" evidence="11">
    <location>
        <begin position="251"/>
        <end position="255"/>
    </location>
</feature>
<comment type="similarity">
    <text evidence="2 11">Belongs to the class-I aminoacyl-tRNA synthetase family. Glutamate--tRNA ligase type 1 subfamily.</text>
</comment>
<evidence type="ECO:0000256" key="4">
    <source>
        <dbReference type="ARBA" id="ARBA00022490"/>
    </source>
</evidence>
<dbReference type="EMBL" id="QWVT01000014">
    <property type="protein sequence ID" value="RID85946.1"/>
    <property type="molecule type" value="Genomic_DNA"/>
</dbReference>
<dbReference type="NCBIfam" id="TIGR00464">
    <property type="entry name" value="gltX_bact"/>
    <property type="match status" value="1"/>
</dbReference>
<evidence type="ECO:0000256" key="10">
    <source>
        <dbReference type="ARBA" id="ARBA00048351"/>
    </source>
</evidence>
<organism evidence="14 15">
    <name type="scientific">Mesobacillus zeae</name>
    <dbReference type="NCBI Taxonomy" id="1917180"/>
    <lineage>
        <taxon>Bacteria</taxon>
        <taxon>Bacillati</taxon>
        <taxon>Bacillota</taxon>
        <taxon>Bacilli</taxon>
        <taxon>Bacillales</taxon>
        <taxon>Bacillaceae</taxon>
        <taxon>Mesobacillus</taxon>
    </lineage>
</organism>
<keyword evidence="5 11" id="KW-0436">Ligase</keyword>
<evidence type="ECO:0000313" key="15">
    <source>
        <dbReference type="Proteomes" id="UP000265816"/>
    </source>
</evidence>
<keyword evidence="15" id="KW-1185">Reference proteome</keyword>
<keyword evidence="11" id="KW-0862">Zinc</keyword>
<reference evidence="14 15" key="1">
    <citation type="submission" date="2018-08" db="EMBL/GenBank/DDBJ databases">
        <title>Bacillus jemisoniae sp. nov., Bacillus chryseoplanitiae sp. nov., Bacillus resnikiae sp. nov., and Bacillus frankliniae sp. nov., isolated from Viking spacecraft and associated surfaces.</title>
        <authorList>
            <person name="Seuylemezian A."/>
            <person name="Vaishampayan P."/>
        </authorList>
    </citation>
    <scope>NUCLEOTIDE SEQUENCE [LARGE SCALE GENOMIC DNA]</scope>
    <source>
        <strain evidence="14 15">JJ-247</strain>
    </source>
</reference>
<dbReference type="InterPro" id="IPR020058">
    <property type="entry name" value="Glu/Gln-tRNA-synth_Ib_cat-dom"/>
</dbReference>
<dbReference type="AlphaFoldDB" id="A0A398BEC9"/>
<dbReference type="HAMAP" id="MF_00022">
    <property type="entry name" value="Glu_tRNA_synth_type1"/>
    <property type="match status" value="1"/>
</dbReference>
<dbReference type="InterPro" id="IPR008925">
    <property type="entry name" value="aa_tRNA-synth_I_cd-bd_sf"/>
</dbReference>
<gene>
    <name evidence="11" type="primary">gltX</name>
    <name evidence="14" type="ORF">D1970_07495</name>
</gene>
<dbReference type="GO" id="GO:0000049">
    <property type="term" value="F:tRNA binding"/>
    <property type="evidence" value="ECO:0007669"/>
    <property type="project" value="InterPro"/>
</dbReference>
<feature type="binding site" evidence="11">
    <location>
        <position position="107"/>
    </location>
    <ligand>
        <name>Zn(2+)</name>
        <dbReference type="ChEBI" id="CHEBI:29105"/>
    </ligand>
</feature>
<dbReference type="InterPro" id="IPR045462">
    <property type="entry name" value="aa-tRNA-synth_I_cd-bd"/>
</dbReference>
<dbReference type="InterPro" id="IPR049940">
    <property type="entry name" value="GluQ/Sye"/>
</dbReference>
<comment type="subunit">
    <text evidence="3 11">Monomer.</text>
</comment>
<dbReference type="GO" id="GO:0005524">
    <property type="term" value="F:ATP binding"/>
    <property type="evidence" value="ECO:0007669"/>
    <property type="project" value="UniProtKB-UniRule"/>
</dbReference>
<dbReference type="InterPro" id="IPR033910">
    <property type="entry name" value="GluRS_core"/>
</dbReference>
<dbReference type="EC" id="6.1.1.17" evidence="11"/>
<evidence type="ECO:0000259" key="13">
    <source>
        <dbReference type="Pfam" id="PF19269"/>
    </source>
</evidence>
<dbReference type="InterPro" id="IPR004527">
    <property type="entry name" value="Glu-tRNA-ligase_bac/mito"/>
</dbReference>
<dbReference type="Pfam" id="PF00749">
    <property type="entry name" value="tRNA-synt_1c"/>
    <property type="match status" value="1"/>
</dbReference>
<evidence type="ECO:0000256" key="9">
    <source>
        <dbReference type="ARBA" id="ARBA00023146"/>
    </source>
</evidence>
<dbReference type="CDD" id="cd00808">
    <property type="entry name" value="GluRS_core"/>
    <property type="match status" value="1"/>
</dbReference>
<keyword evidence="4 11" id="KW-0963">Cytoplasm</keyword>
<evidence type="ECO:0000256" key="1">
    <source>
        <dbReference type="ARBA" id="ARBA00004496"/>
    </source>
</evidence>
<keyword evidence="9 11" id="KW-0030">Aminoacyl-tRNA synthetase</keyword>
<proteinExistence type="inferred from homology"/>
<evidence type="ECO:0000313" key="14">
    <source>
        <dbReference type="EMBL" id="RID85946.1"/>
    </source>
</evidence>
<accession>A0A398BEC9</accession>
<dbReference type="PANTHER" id="PTHR43311:SF2">
    <property type="entry name" value="GLUTAMATE--TRNA LIGASE, MITOCHONDRIAL-RELATED"/>
    <property type="match status" value="1"/>
</dbReference>
<dbReference type="GO" id="GO:0004818">
    <property type="term" value="F:glutamate-tRNA ligase activity"/>
    <property type="evidence" value="ECO:0007669"/>
    <property type="project" value="UniProtKB-UniRule"/>
</dbReference>
<keyword evidence="7 11" id="KW-0067">ATP-binding</keyword>
<evidence type="ECO:0000256" key="2">
    <source>
        <dbReference type="ARBA" id="ARBA00007894"/>
    </source>
</evidence>
<keyword evidence="11" id="KW-0479">Metal-binding</keyword>
<dbReference type="Gene3D" id="3.40.50.620">
    <property type="entry name" value="HUPs"/>
    <property type="match status" value="1"/>
</dbReference>
<dbReference type="GO" id="GO:0006424">
    <property type="term" value="P:glutamyl-tRNA aminoacylation"/>
    <property type="evidence" value="ECO:0007669"/>
    <property type="project" value="UniProtKB-UniRule"/>
</dbReference>
<dbReference type="RefSeq" id="WP_119112271.1">
    <property type="nucleotide sequence ID" value="NZ_CBCSEO010000014.1"/>
</dbReference>
<comment type="caution">
    <text evidence="14">The sequence shown here is derived from an EMBL/GenBank/DDBJ whole genome shotgun (WGS) entry which is preliminary data.</text>
</comment>
<feature type="binding site" evidence="11">
    <location>
        <position position="134"/>
    </location>
    <ligand>
        <name>Zn(2+)</name>
        <dbReference type="ChEBI" id="CHEBI:29105"/>
    </ligand>
</feature>
<evidence type="ECO:0000256" key="5">
    <source>
        <dbReference type="ARBA" id="ARBA00022598"/>
    </source>
</evidence>
<dbReference type="PROSITE" id="PS00178">
    <property type="entry name" value="AA_TRNA_LIGASE_I"/>
    <property type="match status" value="1"/>
</dbReference>
<dbReference type="InterPro" id="IPR001412">
    <property type="entry name" value="aa-tRNA-synth_I_CS"/>
</dbReference>
<comment type="subcellular location">
    <subcellularLocation>
        <location evidence="1 11">Cytoplasm</location>
    </subcellularLocation>
</comment>
<dbReference type="PRINTS" id="PR00987">
    <property type="entry name" value="TRNASYNTHGLU"/>
</dbReference>
<feature type="domain" description="Glutamyl/glutaminyl-tRNA synthetase class Ib catalytic" evidence="12">
    <location>
        <begin position="4"/>
        <end position="322"/>
    </location>
</feature>
<evidence type="ECO:0000256" key="6">
    <source>
        <dbReference type="ARBA" id="ARBA00022741"/>
    </source>
</evidence>
<dbReference type="GO" id="GO:0008270">
    <property type="term" value="F:zinc ion binding"/>
    <property type="evidence" value="ECO:0007669"/>
    <property type="project" value="UniProtKB-UniRule"/>
</dbReference>
<comment type="function">
    <text evidence="11">Catalyzes the attachment of glutamate to tRNA(Glu) in a two-step reaction: glutamate is first activated by ATP to form Glu-AMP and then transferred to the acceptor end of tRNA(Glu).</text>
</comment>
<dbReference type="PANTHER" id="PTHR43311">
    <property type="entry name" value="GLUTAMATE--TRNA LIGASE"/>
    <property type="match status" value="1"/>
</dbReference>
<keyword evidence="6 11" id="KW-0547">Nucleotide-binding</keyword>
<evidence type="ECO:0000256" key="8">
    <source>
        <dbReference type="ARBA" id="ARBA00022917"/>
    </source>
</evidence>
<keyword evidence="8 11" id="KW-0648">Protein biosynthesis</keyword>
<feature type="binding site" evidence="11">
    <location>
        <position position="136"/>
    </location>
    <ligand>
        <name>Zn(2+)</name>
        <dbReference type="ChEBI" id="CHEBI:29105"/>
    </ligand>
</feature>
<dbReference type="OrthoDB" id="9807503at2"/>
<evidence type="ECO:0000259" key="12">
    <source>
        <dbReference type="Pfam" id="PF00749"/>
    </source>
</evidence>
<comment type="catalytic activity">
    <reaction evidence="10 11">
        <text>tRNA(Glu) + L-glutamate + ATP = L-glutamyl-tRNA(Glu) + AMP + diphosphate</text>
        <dbReference type="Rhea" id="RHEA:23540"/>
        <dbReference type="Rhea" id="RHEA-COMP:9663"/>
        <dbReference type="Rhea" id="RHEA-COMP:9680"/>
        <dbReference type="ChEBI" id="CHEBI:29985"/>
        <dbReference type="ChEBI" id="CHEBI:30616"/>
        <dbReference type="ChEBI" id="CHEBI:33019"/>
        <dbReference type="ChEBI" id="CHEBI:78442"/>
        <dbReference type="ChEBI" id="CHEBI:78520"/>
        <dbReference type="ChEBI" id="CHEBI:456215"/>
        <dbReference type="EC" id="6.1.1.17"/>
    </reaction>
</comment>
<name>A0A398BEC9_9BACI</name>
<comment type="cofactor">
    <cofactor evidence="11">
        <name>Zn(2+)</name>
        <dbReference type="ChEBI" id="CHEBI:29105"/>
    </cofactor>
    <text evidence="11">Binds 1 zinc ion per subunit.</text>
</comment>
<dbReference type="InterPro" id="IPR020751">
    <property type="entry name" value="aa-tRNA-synth_I_codon-bd_sub2"/>
</dbReference>
<feature type="binding site" evidence="11">
    <location>
        <position position="254"/>
    </location>
    <ligand>
        <name>ATP</name>
        <dbReference type="ChEBI" id="CHEBI:30616"/>
    </ligand>
</feature>
<dbReference type="InterPro" id="IPR014729">
    <property type="entry name" value="Rossmann-like_a/b/a_fold"/>
</dbReference>
<dbReference type="SUPFAM" id="SSF52374">
    <property type="entry name" value="Nucleotidylyl transferase"/>
    <property type="match status" value="1"/>
</dbReference>
<dbReference type="Pfam" id="PF19269">
    <property type="entry name" value="Anticodon_2"/>
    <property type="match status" value="1"/>
</dbReference>
<dbReference type="SUPFAM" id="SSF48163">
    <property type="entry name" value="An anticodon-binding domain of class I aminoacyl-tRNA synthetases"/>
    <property type="match status" value="1"/>
</dbReference>
<dbReference type="FunFam" id="1.10.10.350:FF:000002">
    <property type="entry name" value="Glutamate--tRNA ligase"/>
    <property type="match status" value="1"/>
</dbReference>
<feature type="domain" description="Aminoacyl-tRNA synthetase class I anticodon-binding" evidence="13">
    <location>
        <begin position="336"/>
        <end position="481"/>
    </location>
</feature>
<dbReference type="FunFam" id="3.40.50.620:FF:000007">
    <property type="entry name" value="Glutamate--tRNA ligase"/>
    <property type="match status" value="1"/>
</dbReference>
<protein>
    <recommendedName>
        <fullName evidence="11">Glutamate--tRNA ligase</fullName>
        <ecNumber evidence="11">6.1.1.17</ecNumber>
    </recommendedName>
    <alternativeName>
        <fullName evidence="11">Glutamyl-tRNA synthetase</fullName>
        <shortName evidence="11">GluRS</shortName>
    </alternativeName>
</protein>
<dbReference type="GO" id="GO:0005829">
    <property type="term" value="C:cytosol"/>
    <property type="evidence" value="ECO:0007669"/>
    <property type="project" value="TreeGrafter"/>
</dbReference>
<evidence type="ECO:0000256" key="11">
    <source>
        <dbReference type="HAMAP-Rule" id="MF_00022"/>
    </source>
</evidence>
<dbReference type="Proteomes" id="UP000265816">
    <property type="component" value="Unassembled WGS sequence"/>
</dbReference>
<feature type="short sequence motif" description="'HIGH' region" evidence="11">
    <location>
        <begin position="10"/>
        <end position="20"/>
    </location>
</feature>
<dbReference type="InterPro" id="IPR000924">
    <property type="entry name" value="Glu/Gln-tRNA-synth"/>
</dbReference>
<dbReference type="Gene3D" id="1.10.10.350">
    <property type="match status" value="1"/>
</dbReference>